<sequence length="353" mass="37370">MAKKILIMAGGTGGHIFPGLAIADELSNKGWQVLWLGTADRMEADLVPNAGYPIEFIEIKGVRNKGIIRKVLTPLMVINAVLQARKIIKKFKPDVVVGFGGYAALPGGIAAKLSAIPLVIHEQNAAAGLTNRILSKIAAKVLVAFDNVTNLPDTTVKVGNPLRQQILTKTTRGNAAELSILVVGGSLGAQVLNQQVPAALKQLEANNIKVLHQAGKGKLESTLESYQGFTGEYQVVEFITDMAQAYQAADLVICRAGALTVSELAQTGIASVLVPLPHAVDDHQTKNAQVLVNAKAGILLPQTELTTGGLVPVLKQILATPDMVEKMAIACQQVATPQARQVISEQIENLVQG</sequence>
<dbReference type="GO" id="GO:0051301">
    <property type="term" value="P:cell division"/>
    <property type="evidence" value="ECO:0007669"/>
    <property type="project" value="UniProtKB-KW"/>
</dbReference>
<keyword evidence="7 10" id="KW-0472">Membrane</keyword>
<dbReference type="InterPro" id="IPR007235">
    <property type="entry name" value="Glyco_trans_28_C"/>
</dbReference>
<dbReference type="PATRIC" id="fig|1513271.3.peg.1627"/>
<dbReference type="GO" id="GO:0051991">
    <property type="term" value="F:UDP-N-acetyl-D-glucosamine:N-acetylmuramoyl-L-alanyl-D-glutamyl-meso-2,6-diaminopimelyl-D-alanyl-D-alanine-diphosphoundecaprenol 4-beta-N-acetylglucosaminlytransferase activity"/>
    <property type="evidence" value="ECO:0007669"/>
    <property type="project" value="RHEA"/>
</dbReference>
<evidence type="ECO:0000256" key="10">
    <source>
        <dbReference type="HAMAP-Rule" id="MF_00033"/>
    </source>
</evidence>
<dbReference type="InterPro" id="IPR004276">
    <property type="entry name" value="GlycoTrans_28_N"/>
</dbReference>
<dbReference type="PANTHER" id="PTHR21015:SF22">
    <property type="entry name" value="GLYCOSYLTRANSFERASE"/>
    <property type="match status" value="1"/>
</dbReference>
<evidence type="ECO:0000313" key="13">
    <source>
        <dbReference type="EMBL" id="KMT65625.1"/>
    </source>
</evidence>
<organism evidence="13 14">
    <name type="scientific">Catenovulum maritimum</name>
    <dbReference type="NCBI Taxonomy" id="1513271"/>
    <lineage>
        <taxon>Bacteria</taxon>
        <taxon>Pseudomonadati</taxon>
        <taxon>Pseudomonadota</taxon>
        <taxon>Gammaproteobacteria</taxon>
        <taxon>Alteromonadales</taxon>
        <taxon>Alteromonadaceae</taxon>
        <taxon>Catenovulum</taxon>
    </lineage>
</organism>
<dbReference type="GO" id="GO:0005886">
    <property type="term" value="C:plasma membrane"/>
    <property type="evidence" value="ECO:0007669"/>
    <property type="project" value="UniProtKB-SubCell"/>
</dbReference>
<protein>
    <recommendedName>
        <fullName evidence="10">UDP-N-acetylglucosamine--N-acetylmuramyl-(pentapeptide) pyrophosphoryl-undecaprenol N-acetylglucosamine transferase</fullName>
        <ecNumber evidence="10">2.4.1.227</ecNumber>
    </recommendedName>
    <alternativeName>
        <fullName evidence="10">Undecaprenyl-PP-MurNAc-pentapeptide-UDPGlcNAc GlcNAc transferase</fullName>
    </alternativeName>
</protein>
<keyword evidence="5 10" id="KW-0133">Cell shape</keyword>
<feature type="binding site" evidence="10">
    <location>
        <begin position="258"/>
        <end position="263"/>
    </location>
    <ligand>
        <name>UDP-N-acetyl-alpha-D-glucosamine</name>
        <dbReference type="ChEBI" id="CHEBI:57705"/>
    </ligand>
</feature>
<keyword evidence="1 10" id="KW-1003">Cell membrane</keyword>
<evidence type="ECO:0000256" key="3">
    <source>
        <dbReference type="ARBA" id="ARBA00022676"/>
    </source>
</evidence>
<evidence type="ECO:0000259" key="12">
    <source>
        <dbReference type="Pfam" id="PF04101"/>
    </source>
</evidence>
<feature type="domain" description="Glycosyl transferase family 28 C-terminal" evidence="12">
    <location>
        <begin position="180"/>
        <end position="332"/>
    </location>
</feature>
<feature type="binding site" evidence="10">
    <location>
        <position position="284"/>
    </location>
    <ligand>
        <name>UDP-N-acetyl-alpha-D-glucosamine</name>
        <dbReference type="ChEBI" id="CHEBI:57705"/>
    </ligand>
</feature>
<comment type="function">
    <text evidence="10">Cell wall formation. Catalyzes the transfer of a GlcNAc subunit on undecaprenyl-pyrophosphoryl-MurNAc-pentapeptide (lipid intermediate I) to form undecaprenyl-pyrophosphoryl-MurNAc-(pentapeptide)GlcNAc (lipid intermediate II).</text>
</comment>
<dbReference type="Pfam" id="PF03033">
    <property type="entry name" value="Glyco_transf_28"/>
    <property type="match status" value="1"/>
</dbReference>
<keyword evidence="8 10" id="KW-0131">Cell cycle</keyword>
<dbReference type="NCBIfam" id="TIGR01133">
    <property type="entry name" value="murG"/>
    <property type="match status" value="1"/>
</dbReference>
<feature type="binding site" evidence="10">
    <location>
        <position position="124"/>
    </location>
    <ligand>
        <name>UDP-N-acetyl-alpha-D-glucosamine</name>
        <dbReference type="ChEBI" id="CHEBI:57705"/>
    </ligand>
</feature>
<comment type="subcellular location">
    <subcellularLocation>
        <location evidence="10">Cell membrane</location>
        <topology evidence="10">Peripheral membrane protein</topology>
        <orientation evidence="10">Cytoplasmic side</orientation>
    </subcellularLocation>
</comment>
<evidence type="ECO:0000256" key="1">
    <source>
        <dbReference type="ARBA" id="ARBA00022475"/>
    </source>
</evidence>
<dbReference type="EC" id="2.4.1.227" evidence="10"/>
<comment type="catalytic activity">
    <reaction evidence="10">
        <text>di-trans,octa-cis-undecaprenyl diphospho-N-acetyl-alpha-D-muramoyl-L-alanyl-D-glutamyl-meso-2,6-diaminopimeloyl-D-alanyl-D-alanine + UDP-N-acetyl-alpha-D-glucosamine = di-trans,octa-cis-undecaprenyl diphospho-[N-acetyl-alpha-D-glucosaminyl-(1-&gt;4)]-N-acetyl-alpha-D-muramoyl-L-alanyl-D-glutamyl-meso-2,6-diaminopimeloyl-D-alanyl-D-alanine + UDP + H(+)</text>
        <dbReference type="Rhea" id="RHEA:31227"/>
        <dbReference type="ChEBI" id="CHEBI:15378"/>
        <dbReference type="ChEBI" id="CHEBI:57705"/>
        <dbReference type="ChEBI" id="CHEBI:58223"/>
        <dbReference type="ChEBI" id="CHEBI:61387"/>
        <dbReference type="ChEBI" id="CHEBI:61388"/>
        <dbReference type="EC" id="2.4.1.227"/>
    </reaction>
</comment>
<accession>A0A0J8GS43</accession>
<dbReference type="RefSeq" id="WP_048691435.1">
    <property type="nucleotide sequence ID" value="NZ_KQ130487.1"/>
</dbReference>
<keyword evidence="3 10" id="KW-0328">Glycosyltransferase</keyword>
<feature type="binding site" evidence="10">
    <location>
        <position position="186"/>
    </location>
    <ligand>
        <name>UDP-N-acetyl-alpha-D-glucosamine</name>
        <dbReference type="ChEBI" id="CHEBI:57705"/>
    </ligand>
</feature>
<dbReference type="HAMAP" id="MF_00033">
    <property type="entry name" value="MurG"/>
    <property type="match status" value="1"/>
</dbReference>
<comment type="caution">
    <text evidence="13">The sequence shown here is derived from an EMBL/GenBank/DDBJ whole genome shotgun (WGS) entry which is preliminary data.</text>
</comment>
<keyword evidence="4 10" id="KW-0808">Transferase</keyword>
<name>A0A0J8GS43_9ALTE</name>
<dbReference type="Proteomes" id="UP000037600">
    <property type="component" value="Unassembled WGS sequence"/>
</dbReference>
<gene>
    <name evidence="10 13" type="primary">murG</name>
    <name evidence="13" type="ORF">XM47_07970</name>
</gene>
<keyword evidence="2 10" id="KW-0132">Cell division</keyword>
<evidence type="ECO:0000256" key="9">
    <source>
        <dbReference type="ARBA" id="ARBA00023316"/>
    </source>
</evidence>
<dbReference type="STRING" id="1513271.XM47_07970"/>
<dbReference type="Gene3D" id="3.40.50.2000">
    <property type="entry name" value="Glycogen Phosphorylase B"/>
    <property type="match status" value="2"/>
</dbReference>
<dbReference type="GO" id="GO:0050511">
    <property type="term" value="F:undecaprenyldiphospho-muramoylpentapeptide beta-N-acetylglucosaminyltransferase activity"/>
    <property type="evidence" value="ECO:0007669"/>
    <property type="project" value="UniProtKB-UniRule"/>
</dbReference>
<evidence type="ECO:0000313" key="14">
    <source>
        <dbReference type="Proteomes" id="UP000037600"/>
    </source>
</evidence>
<evidence type="ECO:0000256" key="6">
    <source>
        <dbReference type="ARBA" id="ARBA00022984"/>
    </source>
</evidence>
<dbReference type="EMBL" id="LAZL01000010">
    <property type="protein sequence ID" value="KMT65625.1"/>
    <property type="molecule type" value="Genomic_DNA"/>
</dbReference>
<evidence type="ECO:0000256" key="2">
    <source>
        <dbReference type="ARBA" id="ARBA00022618"/>
    </source>
</evidence>
<dbReference type="GO" id="GO:0009252">
    <property type="term" value="P:peptidoglycan biosynthetic process"/>
    <property type="evidence" value="ECO:0007669"/>
    <property type="project" value="UniProtKB-UniRule"/>
</dbReference>
<dbReference type="GO" id="GO:0005975">
    <property type="term" value="P:carbohydrate metabolic process"/>
    <property type="evidence" value="ECO:0007669"/>
    <property type="project" value="InterPro"/>
</dbReference>
<evidence type="ECO:0000259" key="11">
    <source>
        <dbReference type="Pfam" id="PF03033"/>
    </source>
</evidence>
<dbReference type="CDD" id="cd03785">
    <property type="entry name" value="GT28_MurG"/>
    <property type="match status" value="1"/>
</dbReference>
<feature type="binding site" evidence="10">
    <location>
        <position position="239"/>
    </location>
    <ligand>
        <name>UDP-N-acetyl-alpha-D-glucosamine</name>
        <dbReference type="ChEBI" id="CHEBI:57705"/>
    </ligand>
</feature>
<feature type="domain" description="Glycosyltransferase family 28 N-terminal" evidence="11">
    <location>
        <begin position="5"/>
        <end position="142"/>
    </location>
</feature>
<keyword evidence="9 10" id="KW-0961">Cell wall biogenesis/degradation</keyword>
<reference evidence="13 14" key="1">
    <citation type="submission" date="2015-04" db="EMBL/GenBank/DDBJ databases">
        <title>Draft Genome Sequence of the Novel Agar-Digesting Marine Bacterium Q1.</title>
        <authorList>
            <person name="Li Y."/>
            <person name="Li D."/>
            <person name="Chen G."/>
            <person name="Du Z."/>
        </authorList>
    </citation>
    <scope>NUCLEOTIDE SEQUENCE [LARGE SCALE GENOMIC DNA]</scope>
    <source>
        <strain evidence="13 14">Q1</strain>
    </source>
</reference>
<dbReference type="GO" id="GO:0071555">
    <property type="term" value="P:cell wall organization"/>
    <property type="evidence" value="ECO:0007669"/>
    <property type="project" value="UniProtKB-KW"/>
</dbReference>
<evidence type="ECO:0000256" key="7">
    <source>
        <dbReference type="ARBA" id="ARBA00023136"/>
    </source>
</evidence>
<dbReference type="UniPathway" id="UPA00219"/>
<dbReference type="Pfam" id="PF04101">
    <property type="entry name" value="Glyco_tran_28_C"/>
    <property type="match status" value="1"/>
</dbReference>
<dbReference type="PANTHER" id="PTHR21015">
    <property type="entry name" value="UDP-N-ACETYLGLUCOSAMINE--N-ACETYLMURAMYL-(PENTAPEPTIDE) PYROPHOSPHORYL-UNDECAPRENOL N-ACETYLGLUCOSAMINE TRANSFERASE 1"/>
    <property type="match status" value="1"/>
</dbReference>
<feature type="binding site" evidence="10">
    <location>
        <position position="163"/>
    </location>
    <ligand>
        <name>UDP-N-acetyl-alpha-D-glucosamine</name>
        <dbReference type="ChEBI" id="CHEBI:57705"/>
    </ligand>
</feature>
<dbReference type="OrthoDB" id="9808936at2"/>
<proteinExistence type="inferred from homology"/>
<dbReference type="AlphaFoldDB" id="A0A0J8GS43"/>
<evidence type="ECO:0000256" key="4">
    <source>
        <dbReference type="ARBA" id="ARBA00022679"/>
    </source>
</evidence>
<keyword evidence="14" id="KW-1185">Reference proteome</keyword>
<dbReference type="SUPFAM" id="SSF53756">
    <property type="entry name" value="UDP-Glycosyltransferase/glycogen phosphorylase"/>
    <property type="match status" value="1"/>
</dbReference>
<keyword evidence="6 10" id="KW-0573">Peptidoglycan synthesis</keyword>
<evidence type="ECO:0000256" key="8">
    <source>
        <dbReference type="ARBA" id="ARBA00023306"/>
    </source>
</evidence>
<comment type="similarity">
    <text evidence="10">Belongs to the glycosyltransferase 28 family. MurG subfamily.</text>
</comment>
<comment type="pathway">
    <text evidence="10">Cell wall biogenesis; peptidoglycan biosynthesis.</text>
</comment>
<dbReference type="GO" id="GO:0008360">
    <property type="term" value="P:regulation of cell shape"/>
    <property type="evidence" value="ECO:0007669"/>
    <property type="project" value="UniProtKB-KW"/>
</dbReference>
<feature type="binding site" evidence="10">
    <location>
        <begin position="12"/>
        <end position="14"/>
    </location>
    <ligand>
        <name>UDP-N-acetyl-alpha-D-glucosamine</name>
        <dbReference type="ChEBI" id="CHEBI:57705"/>
    </ligand>
</feature>
<dbReference type="InterPro" id="IPR006009">
    <property type="entry name" value="GlcNAc_MurG"/>
</dbReference>
<evidence type="ECO:0000256" key="5">
    <source>
        <dbReference type="ARBA" id="ARBA00022960"/>
    </source>
</evidence>